<proteinExistence type="predicted"/>
<evidence type="ECO:0000313" key="2">
    <source>
        <dbReference type="EMBL" id="KAK2197965.1"/>
    </source>
</evidence>
<dbReference type="AlphaFoldDB" id="A0AAD9UQJ8"/>
<reference evidence="2" key="1">
    <citation type="journal article" date="2023" name="Nat. Microbiol.">
        <title>Babesia duncani multi-omics identifies virulence factors and drug targets.</title>
        <authorList>
            <person name="Singh P."/>
            <person name="Lonardi S."/>
            <person name="Liang Q."/>
            <person name="Vydyam P."/>
            <person name="Khabirova E."/>
            <person name="Fang T."/>
            <person name="Gihaz S."/>
            <person name="Thekkiniath J."/>
            <person name="Munshi M."/>
            <person name="Abel S."/>
            <person name="Ciampossin L."/>
            <person name="Batugedara G."/>
            <person name="Gupta M."/>
            <person name="Lu X.M."/>
            <person name="Lenz T."/>
            <person name="Chakravarty S."/>
            <person name="Cornillot E."/>
            <person name="Hu Y."/>
            <person name="Ma W."/>
            <person name="Gonzalez L.M."/>
            <person name="Sanchez S."/>
            <person name="Estrada K."/>
            <person name="Sanchez-Flores A."/>
            <person name="Montero E."/>
            <person name="Harb O.S."/>
            <person name="Le Roch K.G."/>
            <person name="Mamoun C.B."/>
        </authorList>
    </citation>
    <scope>NUCLEOTIDE SEQUENCE</scope>
    <source>
        <strain evidence="2">WA1</strain>
    </source>
</reference>
<comment type="caution">
    <text evidence="2">The sequence shown here is derived from an EMBL/GenBank/DDBJ whole genome shotgun (WGS) entry which is preliminary data.</text>
</comment>
<feature type="transmembrane region" description="Helical" evidence="1">
    <location>
        <begin position="22"/>
        <end position="41"/>
    </location>
</feature>
<evidence type="ECO:0000256" key="1">
    <source>
        <dbReference type="SAM" id="Phobius"/>
    </source>
</evidence>
<keyword evidence="3" id="KW-1185">Reference proteome</keyword>
<evidence type="ECO:0000313" key="3">
    <source>
        <dbReference type="Proteomes" id="UP001214638"/>
    </source>
</evidence>
<keyword evidence="1" id="KW-1133">Transmembrane helix</keyword>
<dbReference type="KEGG" id="bdw:94335267"/>
<dbReference type="Proteomes" id="UP001214638">
    <property type="component" value="Unassembled WGS sequence"/>
</dbReference>
<organism evidence="2 3">
    <name type="scientific">Babesia duncani</name>
    <dbReference type="NCBI Taxonomy" id="323732"/>
    <lineage>
        <taxon>Eukaryota</taxon>
        <taxon>Sar</taxon>
        <taxon>Alveolata</taxon>
        <taxon>Apicomplexa</taxon>
        <taxon>Aconoidasida</taxon>
        <taxon>Piroplasmida</taxon>
        <taxon>Babesiidae</taxon>
        <taxon>Babesia</taxon>
    </lineage>
</organism>
<sequence>MTGPSSVTVAVPKIHKVHPDTLTTRLPILVSVFLALFSRLFTWNPRPFVLSCLIKRGKFHRVAGPLGSYFIGAHFKLCSGNRIIIWQNAKVLLRVLRHLPDA</sequence>
<accession>A0AAD9UQJ8</accession>
<protein>
    <submittedName>
        <fullName evidence="2">Uncharacterized protein</fullName>
    </submittedName>
</protein>
<dbReference type="EMBL" id="JALLKP010000001">
    <property type="protein sequence ID" value="KAK2197965.1"/>
    <property type="molecule type" value="Genomic_DNA"/>
</dbReference>
<gene>
    <name evidence="2" type="ORF">BdWA1_000969</name>
</gene>
<keyword evidence="1" id="KW-0472">Membrane</keyword>
<dbReference type="RefSeq" id="XP_067804807.1">
    <property type="nucleotide sequence ID" value="XM_067946016.1"/>
</dbReference>
<keyword evidence="1" id="KW-0812">Transmembrane</keyword>
<dbReference type="GeneID" id="94335267"/>
<name>A0AAD9UQJ8_9APIC</name>